<dbReference type="InterPro" id="IPR004789">
    <property type="entry name" value="Acetalactate_synth_ssu"/>
</dbReference>
<dbReference type="PANTHER" id="PTHR30239">
    <property type="entry name" value="ACETOLACTATE SYNTHASE SMALL SUBUNIT"/>
    <property type="match status" value="1"/>
</dbReference>
<dbReference type="GO" id="GO:0005829">
    <property type="term" value="C:cytosol"/>
    <property type="evidence" value="ECO:0007669"/>
    <property type="project" value="TreeGrafter"/>
</dbReference>
<name>A0AAU7AV39_9ACTN</name>
<dbReference type="GO" id="GO:0009099">
    <property type="term" value="P:L-valine biosynthetic process"/>
    <property type="evidence" value="ECO:0007669"/>
    <property type="project" value="UniProtKB-UniRule"/>
</dbReference>
<dbReference type="EMBL" id="CP114014">
    <property type="protein sequence ID" value="XAY05501.1"/>
    <property type="molecule type" value="Genomic_DNA"/>
</dbReference>
<dbReference type="NCBIfam" id="TIGR00119">
    <property type="entry name" value="acolac_sm"/>
    <property type="match status" value="1"/>
</dbReference>
<organism evidence="10">
    <name type="scientific">Paraconexibacter sp. AEG42_29</name>
    <dbReference type="NCBI Taxonomy" id="2997339"/>
    <lineage>
        <taxon>Bacteria</taxon>
        <taxon>Bacillati</taxon>
        <taxon>Actinomycetota</taxon>
        <taxon>Thermoleophilia</taxon>
        <taxon>Solirubrobacterales</taxon>
        <taxon>Paraconexibacteraceae</taxon>
        <taxon>Paraconexibacter</taxon>
    </lineage>
</organism>
<dbReference type="InterPro" id="IPR045865">
    <property type="entry name" value="ACT-like_dom_sf"/>
</dbReference>
<evidence type="ECO:0000256" key="4">
    <source>
        <dbReference type="ARBA" id="ARBA00011744"/>
    </source>
</evidence>
<dbReference type="Gene3D" id="3.30.70.1150">
    <property type="entry name" value="ACT-like. Chain A, domain 2"/>
    <property type="match status" value="1"/>
</dbReference>
<dbReference type="AlphaFoldDB" id="A0AAU7AV39"/>
<evidence type="ECO:0000313" key="10">
    <source>
        <dbReference type="EMBL" id="XAY05501.1"/>
    </source>
</evidence>
<evidence type="ECO:0000256" key="1">
    <source>
        <dbReference type="ARBA" id="ARBA00004974"/>
    </source>
</evidence>
<comment type="similarity">
    <text evidence="3 8">Belongs to the acetolactate synthase small subunit family.</text>
</comment>
<keyword evidence="8 10" id="KW-0808">Transferase</keyword>
<dbReference type="NCBIfam" id="NF008864">
    <property type="entry name" value="PRK11895.1"/>
    <property type="match status" value="1"/>
</dbReference>
<dbReference type="FunFam" id="3.30.70.1150:FF:000001">
    <property type="entry name" value="Acetolactate synthase small subunit"/>
    <property type="match status" value="1"/>
</dbReference>
<evidence type="ECO:0000256" key="7">
    <source>
        <dbReference type="ARBA" id="ARBA00048670"/>
    </source>
</evidence>
<dbReference type="CDD" id="cd04878">
    <property type="entry name" value="ACT_AHAS"/>
    <property type="match status" value="1"/>
</dbReference>
<protein>
    <recommendedName>
        <fullName evidence="8">Acetolactate synthase small subunit</fullName>
        <shortName evidence="8">AHAS</shortName>
        <shortName evidence="8">ALS</shortName>
        <ecNumber evidence="8">2.2.1.6</ecNumber>
    </recommendedName>
    <alternativeName>
        <fullName evidence="8">Acetohydroxy-acid synthase small subunit</fullName>
    </alternativeName>
</protein>
<comment type="pathway">
    <text evidence="1 8">Amino-acid biosynthesis; L-isoleucine biosynthesis; L-isoleucine from 2-oxobutanoate: step 1/4.</text>
</comment>
<gene>
    <name evidence="10" type="primary">ilvH</name>
    <name evidence="10" type="ORF">DSM112329_02354</name>
</gene>
<evidence type="ECO:0000259" key="9">
    <source>
        <dbReference type="PROSITE" id="PS51671"/>
    </source>
</evidence>
<reference evidence="10" key="1">
    <citation type="submission" date="2022-12" db="EMBL/GenBank/DDBJ databases">
        <title>Paraconexibacter alkalitolerans sp. nov. and Baekduia alba sp. nov., isolated from soil and emended description of the genera Paraconexibacter (Chun et al., 2020) and Baekduia (An et al., 2020).</title>
        <authorList>
            <person name="Vieira S."/>
            <person name="Huber K.J."/>
            <person name="Geppert A."/>
            <person name="Wolf J."/>
            <person name="Neumann-Schaal M."/>
            <person name="Muesken M."/>
            <person name="Overmann J."/>
        </authorList>
    </citation>
    <scope>NUCLEOTIDE SEQUENCE</scope>
    <source>
        <strain evidence="10">AEG42_29</strain>
    </source>
</reference>
<evidence type="ECO:0000256" key="5">
    <source>
        <dbReference type="ARBA" id="ARBA00022605"/>
    </source>
</evidence>
<dbReference type="InterPro" id="IPR002912">
    <property type="entry name" value="ACT_dom"/>
</dbReference>
<comment type="function">
    <text evidence="8">Catalyzes the conversion of 2 pyruvate molecules into acetolactate in the first common step of the biosynthetic pathway of the branched-amino acids such as leucine, isoleucine, and valine.</text>
</comment>
<evidence type="ECO:0000256" key="2">
    <source>
        <dbReference type="ARBA" id="ARBA00005025"/>
    </source>
</evidence>
<dbReference type="GO" id="GO:0009097">
    <property type="term" value="P:isoleucine biosynthetic process"/>
    <property type="evidence" value="ECO:0007669"/>
    <property type="project" value="UniProtKB-UniRule"/>
</dbReference>
<keyword evidence="6 8" id="KW-0100">Branched-chain amino acid biosynthesis</keyword>
<dbReference type="InterPro" id="IPR054480">
    <property type="entry name" value="AHAS_small-like_ACT"/>
</dbReference>
<keyword evidence="5 8" id="KW-0028">Amino-acid biosynthesis</keyword>
<evidence type="ECO:0000256" key="3">
    <source>
        <dbReference type="ARBA" id="ARBA00006341"/>
    </source>
</evidence>
<comment type="pathway">
    <text evidence="2 8">Amino-acid biosynthesis; L-valine biosynthesis; L-valine from pyruvate: step 1/4.</text>
</comment>
<dbReference type="InterPro" id="IPR039557">
    <property type="entry name" value="AHAS_ACT"/>
</dbReference>
<dbReference type="FunFam" id="3.30.70.260:FF:000001">
    <property type="entry name" value="Acetolactate synthase, small subunit"/>
    <property type="match status" value="1"/>
</dbReference>
<proteinExistence type="inferred from homology"/>
<comment type="subunit">
    <text evidence="4 8">Dimer of large and small chains.</text>
</comment>
<dbReference type="GO" id="GO:1990610">
    <property type="term" value="F:acetolactate synthase regulator activity"/>
    <property type="evidence" value="ECO:0007669"/>
    <property type="project" value="UniProtKB-UniRule"/>
</dbReference>
<comment type="catalytic activity">
    <reaction evidence="7 8">
        <text>2 pyruvate + H(+) = (2S)-2-acetolactate + CO2</text>
        <dbReference type="Rhea" id="RHEA:25249"/>
        <dbReference type="ChEBI" id="CHEBI:15361"/>
        <dbReference type="ChEBI" id="CHEBI:15378"/>
        <dbReference type="ChEBI" id="CHEBI:16526"/>
        <dbReference type="ChEBI" id="CHEBI:58476"/>
        <dbReference type="EC" id="2.2.1.6"/>
    </reaction>
</comment>
<dbReference type="InterPro" id="IPR027271">
    <property type="entry name" value="Acetolactate_synth/TF_NikR_C"/>
</dbReference>
<dbReference type="Pfam" id="PF10369">
    <property type="entry name" value="ALS_ss_C"/>
    <property type="match status" value="1"/>
</dbReference>
<feature type="domain" description="ACT" evidence="9">
    <location>
        <begin position="31"/>
        <end position="105"/>
    </location>
</feature>
<dbReference type="InterPro" id="IPR019455">
    <property type="entry name" value="Acetolactate_synth_ssu_C"/>
</dbReference>
<dbReference type="SUPFAM" id="SSF55021">
    <property type="entry name" value="ACT-like"/>
    <property type="match status" value="2"/>
</dbReference>
<evidence type="ECO:0000256" key="8">
    <source>
        <dbReference type="RuleBase" id="RU368092"/>
    </source>
</evidence>
<dbReference type="KEGG" id="parq:DSM112329_02354"/>
<dbReference type="PROSITE" id="PS51671">
    <property type="entry name" value="ACT"/>
    <property type="match status" value="1"/>
</dbReference>
<dbReference type="Pfam" id="PF22629">
    <property type="entry name" value="ACT_AHAS_ss"/>
    <property type="match status" value="1"/>
</dbReference>
<dbReference type="EC" id="2.2.1.6" evidence="8"/>
<accession>A0AAU7AV39</accession>
<dbReference type="GO" id="GO:0003984">
    <property type="term" value="F:acetolactate synthase activity"/>
    <property type="evidence" value="ECO:0007669"/>
    <property type="project" value="UniProtKB-UniRule"/>
</dbReference>
<evidence type="ECO:0000256" key="6">
    <source>
        <dbReference type="ARBA" id="ARBA00023304"/>
    </source>
</evidence>
<dbReference type="Gene3D" id="3.30.70.260">
    <property type="match status" value="1"/>
</dbReference>
<sequence length="188" mass="20723">MTVMGDPGTKDLLTLEELEASGSIRTGRKHILSILVENRPGVLTRVSGLFARRGFNIDTLSVGPTDDDQVSRITITLDGANHPIDQVTKQLHKLINVLKIRDLEPSETVARELALFKVAADGNARAEVMQICEIFRGKVVDVTKRSIIIEITGTTDKVEAFERMVRPFGLIEMMRTGEIAIARGRGET</sequence>
<dbReference type="PANTHER" id="PTHR30239:SF0">
    <property type="entry name" value="ACETOLACTATE SYNTHASE SMALL SUBUNIT 1, CHLOROPLASTIC"/>
    <property type="match status" value="1"/>
</dbReference>